<keyword evidence="2 7" id="KW-0645">Protease</keyword>
<dbReference type="EMBL" id="CR925678">
    <property type="protein sequence ID" value="CAI27138.1"/>
    <property type="molecule type" value="Genomic_DNA"/>
</dbReference>
<dbReference type="Gene3D" id="3.90.226.10">
    <property type="entry name" value="2-enoyl-CoA Hydratase, Chain A, domain 1"/>
    <property type="match status" value="1"/>
</dbReference>
<name>A0A0H3LZP8_EHRRW</name>
<feature type="transmembrane region" description="Helical" evidence="5">
    <location>
        <begin position="18"/>
        <end position="37"/>
    </location>
</feature>
<keyword evidence="3" id="KW-0378">Hydrolase</keyword>
<dbReference type="PANTHER" id="PTHR42987">
    <property type="entry name" value="PEPTIDASE S49"/>
    <property type="match status" value="1"/>
</dbReference>
<dbReference type="SUPFAM" id="SSF52096">
    <property type="entry name" value="ClpP/crotonase"/>
    <property type="match status" value="1"/>
</dbReference>
<dbReference type="InterPro" id="IPR004635">
    <property type="entry name" value="Pept_S49_SppA"/>
</dbReference>
<evidence type="ECO:0000256" key="4">
    <source>
        <dbReference type="ARBA" id="ARBA00022825"/>
    </source>
</evidence>
<evidence type="ECO:0000256" key="1">
    <source>
        <dbReference type="ARBA" id="ARBA00008683"/>
    </source>
</evidence>
<dbReference type="eggNOG" id="COG0616">
    <property type="taxonomic scope" value="Bacteria"/>
</dbReference>
<keyword evidence="5" id="KW-0472">Membrane</keyword>
<organism evidence="7 8">
    <name type="scientific">Ehrlichia ruminantium (strain Welgevonden)</name>
    <dbReference type="NCBI Taxonomy" id="254945"/>
    <lineage>
        <taxon>Bacteria</taxon>
        <taxon>Pseudomonadati</taxon>
        <taxon>Pseudomonadota</taxon>
        <taxon>Alphaproteobacteria</taxon>
        <taxon>Rickettsiales</taxon>
        <taxon>Anaplasmataceae</taxon>
        <taxon>Ehrlichia</taxon>
    </lineage>
</organism>
<evidence type="ECO:0000256" key="3">
    <source>
        <dbReference type="ARBA" id="ARBA00022801"/>
    </source>
</evidence>
<sequence length="289" mass="32263">MSDHQLLKIEMLNSKLKLWRTLTFLVVFLMLILSNYVDTSSVSNFLDNEYIAKVNIEGKIETNEEMDKLLKKIAKDTHIKGLILNINSPGGAVTGSEILYQNIRNVSKYKPVVALLNDFAASGGYMTAIAADYIIARHTTITGSIGVLMQYFGVDQLAKKLGITLKSIKSSQLKAATSPFEELTQEKEQSVRHIINDSYNYFVDIVAERRKMTKEQVLAIADGSIYTGSEALAIGLVDQIGGEDEALKWFSSQNVKTQKINTLPIREHKSVLGNINSLISQLVYYYISK</sequence>
<evidence type="ECO:0000259" key="6">
    <source>
        <dbReference type="Pfam" id="PF01343"/>
    </source>
</evidence>
<dbReference type="InterPro" id="IPR047272">
    <property type="entry name" value="S49_SppA_C"/>
</dbReference>
<keyword evidence="5" id="KW-1133">Transmembrane helix</keyword>
<proteinExistence type="inferred from homology"/>
<dbReference type="NCBIfam" id="TIGR00706">
    <property type="entry name" value="SppA_dom"/>
    <property type="match status" value="1"/>
</dbReference>
<evidence type="ECO:0000313" key="8">
    <source>
        <dbReference type="Proteomes" id="UP000001021"/>
    </source>
</evidence>
<dbReference type="GO" id="GO:0008236">
    <property type="term" value="F:serine-type peptidase activity"/>
    <property type="evidence" value="ECO:0007669"/>
    <property type="project" value="UniProtKB-KW"/>
</dbReference>
<dbReference type="KEGG" id="eru:Erum6130"/>
<dbReference type="Proteomes" id="UP000001021">
    <property type="component" value="Chromosome"/>
</dbReference>
<keyword evidence="5" id="KW-0812">Transmembrane</keyword>
<evidence type="ECO:0000313" key="7">
    <source>
        <dbReference type="EMBL" id="CAI27138.1"/>
    </source>
</evidence>
<feature type="domain" description="Peptidase S49" evidence="6">
    <location>
        <begin position="106"/>
        <end position="251"/>
    </location>
</feature>
<keyword evidence="8" id="KW-1185">Reference proteome</keyword>
<comment type="similarity">
    <text evidence="1">Belongs to the peptidase S49 family.</text>
</comment>
<gene>
    <name evidence="7" type="primary">sppA</name>
    <name evidence="7" type="ordered locus">ERWE_CDS_06440</name>
</gene>
<protein>
    <submittedName>
        <fullName evidence="7">Protease IV</fullName>
    </submittedName>
</protein>
<evidence type="ECO:0000256" key="2">
    <source>
        <dbReference type="ARBA" id="ARBA00022670"/>
    </source>
</evidence>
<dbReference type="GO" id="GO:0006508">
    <property type="term" value="P:proteolysis"/>
    <property type="evidence" value="ECO:0007669"/>
    <property type="project" value="UniProtKB-KW"/>
</dbReference>
<dbReference type="KEGG" id="erw:ERWE_CDS_06440"/>
<evidence type="ECO:0000256" key="5">
    <source>
        <dbReference type="SAM" id="Phobius"/>
    </source>
</evidence>
<dbReference type="InterPro" id="IPR029045">
    <property type="entry name" value="ClpP/crotonase-like_dom_sf"/>
</dbReference>
<reference evidence="7 8" key="1">
    <citation type="journal article" date="2006" name="J. Bacteriol.">
        <title>Comparative genomic analysis of three strains of Ehrlichia ruminantium reveals an active process of genome size plasticity.</title>
        <authorList>
            <person name="Frutos R."/>
            <person name="Viari A."/>
            <person name="Ferraz C."/>
            <person name="Morgat A."/>
            <person name="Eychenie S."/>
            <person name="Kandassami Y."/>
            <person name="Chantal I."/>
            <person name="Bensaid A."/>
            <person name="Coissac E."/>
            <person name="Vachiery N."/>
            <person name="Demaille J."/>
            <person name="Martinez D."/>
        </authorList>
    </citation>
    <scope>NUCLEOTIDE SEQUENCE [LARGE SCALE GENOMIC DNA]</scope>
    <source>
        <strain evidence="7 8">Welgevonden</strain>
    </source>
</reference>
<dbReference type="CDD" id="cd07023">
    <property type="entry name" value="S49_Sppa_N_C"/>
    <property type="match status" value="1"/>
</dbReference>
<accession>A0A0H3LZP8</accession>
<dbReference type="RefSeq" id="WP_011155294.1">
    <property type="nucleotide sequence ID" value="NC_005295.2"/>
</dbReference>
<dbReference type="Pfam" id="PF01343">
    <property type="entry name" value="Peptidase_S49"/>
    <property type="match status" value="1"/>
</dbReference>
<dbReference type="GeneID" id="33058195"/>
<dbReference type="InterPro" id="IPR002142">
    <property type="entry name" value="Peptidase_S49"/>
</dbReference>
<dbReference type="HOGENOM" id="CLU_046540_0_0_5"/>
<dbReference type="PANTHER" id="PTHR42987:SF6">
    <property type="entry name" value="PROTEINASE IV"/>
    <property type="match status" value="1"/>
</dbReference>
<dbReference type="AlphaFoldDB" id="A0A0H3LZP8"/>
<keyword evidence="4" id="KW-0720">Serine protease</keyword>